<dbReference type="STRING" id="1157962.A0A250WSK1"/>
<protein>
    <submittedName>
        <fullName evidence="1">Uncharacterized protein</fullName>
    </submittedName>
</protein>
<evidence type="ECO:0000313" key="2">
    <source>
        <dbReference type="Proteomes" id="UP000232323"/>
    </source>
</evidence>
<name>A0A250WSK1_9CHLO</name>
<dbReference type="InterPro" id="IPR029063">
    <property type="entry name" value="SAM-dependent_MTases_sf"/>
</dbReference>
<accession>A0A250WSK1</accession>
<dbReference type="PANTHER" id="PTHR14614:SF132">
    <property type="entry name" value="PROTEIN-LYSINE METHYLTRANSFERASE C42C1.13"/>
    <property type="match status" value="1"/>
</dbReference>
<dbReference type="Proteomes" id="UP000232323">
    <property type="component" value="Unassembled WGS sequence"/>
</dbReference>
<evidence type="ECO:0000313" key="1">
    <source>
        <dbReference type="EMBL" id="GAX73805.1"/>
    </source>
</evidence>
<keyword evidence="2" id="KW-1185">Reference proteome</keyword>
<dbReference type="SUPFAM" id="SSF53335">
    <property type="entry name" value="S-adenosyl-L-methionine-dependent methyltransferases"/>
    <property type="match status" value="1"/>
</dbReference>
<dbReference type="EMBL" id="BEGY01000005">
    <property type="protein sequence ID" value="GAX73805.1"/>
    <property type="molecule type" value="Genomic_DNA"/>
</dbReference>
<comment type="caution">
    <text evidence="1">The sequence shown here is derived from an EMBL/GenBank/DDBJ whole genome shotgun (WGS) entry which is preliminary data.</text>
</comment>
<gene>
    <name evidence="1" type="ORF">CEUSTIGMA_g1256.t1</name>
</gene>
<dbReference type="AlphaFoldDB" id="A0A250WSK1"/>
<dbReference type="OrthoDB" id="413520at2759"/>
<dbReference type="Pfam" id="PF10294">
    <property type="entry name" value="Methyltransf_16"/>
    <property type="match status" value="2"/>
</dbReference>
<organism evidence="1 2">
    <name type="scientific">Chlamydomonas eustigma</name>
    <dbReference type="NCBI Taxonomy" id="1157962"/>
    <lineage>
        <taxon>Eukaryota</taxon>
        <taxon>Viridiplantae</taxon>
        <taxon>Chlorophyta</taxon>
        <taxon>core chlorophytes</taxon>
        <taxon>Chlorophyceae</taxon>
        <taxon>CS clade</taxon>
        <taxon>Chlamydomonadales</taxon>
        <taxon>Chlamydomonadaceae</taxon>
        <taxon>Chlamydomonas</taxon>
    </lineage>
</organism>
<proteinExistence type="predicted"/>
<dbReference type="PANTHER" id="PTHR14614">
    <property type="entry name" value="HEPATOCELLULAR CARCINOMA-ASSOCIATED ANTIGEN"/>
    <property type="match status" value="1"/>
</dbReference>
<dbReference type="InterPro" id="IPR019410">
    <property type="entry name" value="Methyltransf_16"/>
</dbReference>
<dbReference type="Gene3D" id="3.40.50.150">
    <property type="entry name" value="Vaccinia Virus protein VP39"/>
    <property type="match status" value="1"/>
</dbReference>
<sequence>MREIQISVSVVVKVEEQWELENDAGAVVWDAALVLSHFLIHSQEVSSLQATSGPTGLKGKTVLELGSGTGVVGLVAAALGASAVLLTDLCHLTSYLSSNIKLNSMEGCVMSLELEWGNPAHISAVLKQLRKMKGKNQEFEVPVSPLKENLGDAFGQQHFPDIILGSDLVYKLSELDSLFFTLALLCGPGTTIILCQEDRPGTEAFHDVAAAHGFIERKLPEQVLHPEWRSEDIASFKNQGIRFRRFTISLGLK</sequence>
<reference evidence="1 2" key="1">
    <citation type="submission" date="2017-08" db="EMBL/GenBank/DDBJ databases">
        <title>Acidophilic green algal genome provides insights into adaptation to an acidic environment.</title>
        <authorList>
            <person name="Hirooka S."/>
            <person name="Hirose Y."/>
            <person name="Kanesaki Y."/>
            <person name="Higuchi S."/>
            <person name="Fujiwara T."/>
            <person name="Onuma R."/>
            <person name="Era A."/>
            <person name="Ohbayashi R."/>
            <person name="Uzuka A."/>
            <person name="Nozaki H."/>
            <person name="Yoshikawa H."/>
            <person name="Miyagishima S.Y."/>
        </authorList>
    </citation>
    <scope>NUCLEOTIDE SEQUENCE [LARGE SCALE GENOMIC DNA]</scope>
    <source>
        <strain evidence="1 2">NIES-2499</strain>
    </source>
</reference>